<dbReference type="InterPro" id="IPR052163">
    <property type="entry name" value="DGC-Regulatory_Protein"/>
</dbReference>
<evidence type="ECO:0000313" key="3">
    <source>
        <dbReference type="Proteomes" id="UP000063699"/>
    </source>
</evidence>
<dbReference type="PANTHER" id="PTHR46663:SF3">
    <property type="entry name" value="SLL0267 PROTEIN"/>
    <property type="match status" value="1"/>
</dbReference>
<dbReference type="InterPro" id="IPR000160">
    <property type="entry name" value="GGDEF_dom"/>
</dbReference>
<dbReference type="PROSITE" id="PS50887">
    <property type="entry name" value="GGDEF"/>
    <property type="match status" value="1"/>
</dbReference>
<organism evidence="2 3">
    <name type="scientific">Kibdelosporangium phytohabitans</name>
    <dbReference type="NCBI Taxonomy" id="860235"/>
    <lineage>
        <taxon>Bacteria</taxon>
        <taxon>Bacillati</taxon>
        <taxon>Actinomycetota</taxon>
        <taxon>Actinomycetes</taxon>
        <taxon>Pseudonocardiales</taxon>
        <taxon>Pseudonocardiaceae</taxon>
        <taxon>Kibdelosporangium</taxon>
    </lineage>
</organism>
<dbReference type="InterPro" id="IPR003018">
    <property type="entry name" value="GAF"/>
</dbReference>
<dbReference type="Pfam" id="PF00990">
    <property type="entry name" value="GGDEF"/>
    <property type="match status" value="1"/>
</dbReference>
<dbReference type="STRING" id="860235.AOZ06_36490"/>
<dbReference type="NCBIfam" id="TIGR00254">
    <property type="entry name" value="GGDEF"/>
    <property type="match status" value="1"/>
</dbReference>
<evidence type="ECO:0000313" key="2">
    <source>
        <dbReference type="EMBL" id="ALG11639.1"/>
    </source>
</evidence>
<dbReference type="PANTHER" id="PTHR46663">
    <property type="entry name" value="DIGUANYLATE CYCLASE DGCT-RELATED"/>
    <property type="match status" value="1"/>
</dbReference>
<sequence>MTTEDGWLQGQQLLELLAVISSYPDEESAVRGAVERAAQALEAEVAAVVMGGRVVASVGFPAGKLPEHALLAVAGLRRDRLTVPGVGECPTVTARWGGTHPGTLLLARWDASFTIQEQSLVRGMARLLELTLTMLRTLERSERQAAENAELLKSLRQRQRLVEHLFDIQRAISRRRPLAQILDMITGAAQDLLGDEIVGLWLRDSPDSDDTKLVAHVGLRTEVARKRPTIPLAEAGAAGRAMITDDVVVLHGYAETSTLIAELTDGRLCASMAAPVHDSGAVSGSLMVGSHQQTRGYTASDVQTLRAFAEHVSLALTDANTVDRMYQAFHDSLTGLASRGLFLEKLAKRLGAAEHEGKRVALLFMDLDRFKAVNDSLGHAAGDDLLAITAGRLKSQLRATDVAARFGGDEFAVLLYGVATTADAVRVAERILRTIGEPMPIAGRHLRVNASIGIALSTPGMPDPADLMRRADVAMYQAKRNGRGRLEVFTDEMLLSFPTAD</sequence>
<dbReference type="SMART" id="SM00065">
    <property type="entry name" value="GAF"/>
    <property type="match status" value="1"/>
</dbReference>
<gene>
    <name evidence="2" type="ORF">AOZ06_36490</name>
</gene>
<dbReference type="Pfam" id="PF13185">
    <property type="entry name" value="GAF_2"/>
    <property type="match status" value="1"/>
</dbReference>
<dbReference type="SUPFAM" id="SSF55781">
    <property type="entry name" value="GAF domain-like"/>
    <property type="match status" value="1"/>
</dbReference>
<dbReference type="RefSeq" id="WP_054293537.1">
    <property type="nucleotide sequence ID" value="NZ_CP012752.1"/>
</dbReference>
<dbReference type="OrthoDB" id="5240682at2"/>
<dbReference type="SMART" id="SM00267">
    <property type="entry name" value="GGDEF"/>
    <property type="match status" value="1"/>
</dbReference>
<name>A0A0N7F4J9_9PSEU</name>
<dbReference type="InterPro" id="IPR043128">
    <property type="entry name" value="Rev_trsase/Diguanyl_cyclase"/>
</dbReference>
<dbReference type="Proteomes" id="UP000063699">
    <property type="component" value="Chromosome"/>
</dbReference>
<feature type="domain" description="GGDEF" evidence="1">
    <location>
        <begin position="358"/>
        <end position="491"/>
    </location>
</feature>
<keyword evidence="3" id="KW-1185">Reference proteome</keyword>
<proteinExistence type="predicted"/>
<dbReference type="FunFam" id="3.30.70.270:FF:000001">
    <property type="entry name" value="Diguanylate cyclase domain protein"/>
    <property type="match status" value="1"/>
</dbReference>
<dbReference type="Gene3D" id="3.30.450.40">
    <property type="match status" value="1"/>
</dbReference>
<dbReference type="InterPro" id="IPR029787">
    <property type="entry name" value="Nucleotide_cyclase"/>
</dbReference>
<dbReference type="InterPro" id="IPR029016">
    <property type="entry name" value="GAF-like_dom_sf"/>
</dbReference>
<dbReference type="EMBL" id="CP012752">
    <property type="protein sequence ID" value="ALG11639.1"/>
    <property type="molecule type" value="Genomic_DNA"/>
</dbReference>
<dbReference type="KEGG" id="kphy:AOZ06_36490"/>
<dbReference type="SUPFAM" id="SSF55073">
    <property type="entry name" value="Nucleotide cyclase"/>
    <property type="match status" value="1"/>
</dbReference>
<reference evidence="2 3" key="1">
    <citation type="submission" date="2015-07" db="EMBL/GenBank/DDBJ databases">
        <title>Genome sequencing of Kibdelosporangium phytohabitans.</title>
        <authorList>
            <person name="Qin S."/>
            <person name="Xing K."/>
        </authorList>
    </citation>
    <scope>NUCLEOTIDE SEQUENCE [LARGE SCALE GENOMIC DNA]</scope>
    <source>
        <strain evidence="2 3">KLBMP1111</strain>
    </source>
</reference>
<dbReference type="Gene3D" id="3.30.70.270">
    <property type="match status" value="1"/>
</dbReference>
<evidence type="ECO:0000259" key="1">
    <source>
        <dbReference type="PROSITE" id="PS50887"/>
    </source>
</evidence>
<accession>A0A0N7F4J9</accession>
<protein>
    <recommendedName>
        <fullName evidence="1">GGDEF domain-containing protein</fullName>
    </recommendedName>
</protein>
<dbReference type="AlphaFoldDB" id="A0A0N7F4J9"/>
<dbReference type="CDD" id="cd01949">
    <property type="entry name" value="GGDEF"/>
    <property type="match status" value="1"/>
</dbReference>